<dbReference type="RefSeq" id="WP_209594242.1">
    <property type="nucleotide sequence ID" value="NZ_JAGJCF010000005.1"/>
</dbReference>
<evidence type="ECO:0000256" key="5">
    <source>
        <dbReference type="PIRNR" id="PIRNR038994"/>
    </source>
</evidence>
<protein>
    <submittedName>
        <fullName evidence="7">N-acetylglucosamine-6-phosphate deacetylase</fullName>
    </submittedName>
</protein>
<dbReference type="SUPFAM" id="SSF51556">
    <property type="entry name" value="Metallo-dependent hydrolases"/>
    <property type="match status" value="1"/>
</dbReference>
<dbReference type="PANTHER" id="PTHR11113:SF14">
    <property type="entry name" value="N-ACETYLGLUCOSAMINE-6-PHOSPHATE DEACETYLASE"/>
    <property type="match status" value="1"/>
</dbReference>
<keyword evidence="2" id="KW-0479">Metal-binding</keyword>
<evidence type="ECO:0000256" key="3">
    <source>
        <dbReference type="ARBA" id="ARBA00022801"/>
    </source>
</evidence>
<dbReference type="InterPro" id="IPR006680">
    <property type="entry name" value="Amidohydro-rel"/>
</dbReference>
<feature type="domain" description="Amidohydrolase-related" evidence="6">
    <location>
        <begin position="46"/>
        <end position="347"/>
    </location>
</feature>
<dbReference type="EMBL" id="JAGJCF010000005">
    <property type="protein sequence ID" value="MBP0615817.1"/>
    <property type="molecule type" value="Genomic_DNA"/>
</dbReference>
<keyword evidence="4 5" id="KW-0119">Carbohydrate metabolism</keyword>
<evidence type="ECO:0000313" key="7">
    <source>
        <dbReference type="EMBL" id="MBP0615817.1"/>
    </source>
</evidence>
<comment type="caution">
    <text evidence="7">The sequence shown here is derived from an EMBL/GenBank/DDBJ whole genome shotgun (WGS) entry which is preliminary data.</text>
</comment>
<dbReference type="InterPro" id="IPR003764">
    <property type="entry name" value="GlcNAc_6-P_deAcase"/>
</dbReference>
<evidence type="ECO:0000313" key="8">
    <source>
        <dbReference type="Proteomes" id="UP000678276"/>
    </source>
</evidence>
<evidence type="ECO:0000256" key="4">
    <source>
        <dbReference type="ARBA" id="ARBA00023277"/>
    </source>
</evidence>
<evidence type="ECO:0000256" key="1">
    <source>
        <dbReference type="ARBA" id="ARBA00010716"/>
    </source>
</evidence>
<dbReference type="PANTHER" id="PTHR11113">
    <property type="entry name" value="N-ACETYLGLUCOSAMINE-6-PHOSPHATE DEACETYLASE"/>
    <property type="match status" value="1"/>
</dbReference>
<proteinExistence type="inferred from homology"/>
<keyword evidence="8" id="KW-1185">Reference proteome</keyword>
<dbReference type="Pfam" id="PF01979">
    <property type="entry name" value="Amidohydro_1"/>
    <property type="match status" value="1"/>
</dbReference>
<accession>A0ABS4BGZ4</accession>
<evidence type="ECO:0000259" key="6">
    <source>
        <dbReference type="Pfam" id="PF01979"/>
    </source>
</evidence>
<evidence type="ECO:0000256" key="2">
    <source>
        <dbReference type="ARBA" id="ARBA00022723"/>
    </source>
</evidence>
<reference evidence="7 8" key="1">
    <citation type="submission" date="2021-04" db="EMBL/GenBank/DDBJ databases">
        <title>Whole genome sequence of Jiella sp. KSK16Y-1.</title>
        <authorList>
            <person name="Tuo L."/>
        </authorList>
    </citation>
    <scope>NUCLEOTIDE SEQUENCE [LARGE SCALE GENOMIC DNA]</scope>
    <source>
        <strain evidence="7 8">KSK16Y-1</strain>
    </source>
</reference>
<dbReference type="PIRSF" id="PIRSF038994">
    <property type="entry name" value="NagA"/>
    <property type="match status" value="1"/>
</dbReference>
<keyword evidence="3 5" id="KW-0378">Hydrolase</keyword>
<organism evidence="7 8">
    <name type="scientific">Jiella mangrovi</name>
    <dbReference type="NCBI Taxonomy" id="2821407"/>
    <lineage>
        <taxon>Bacteria</taxon>
        <taxon>Pseudomonadati</taxon>
        <taxon>Pseudomonadota</taxon>
        <taxon>Alphaproteobacteria</taxon>
        <taxon>Hyphomicrobiales</taxon>
        <taxon>Aurantimonadaceae</taxon>
        <taxon>Jiella</taxon>
    </lineage>
</organism>
<dbReference type="Gene3D" id="2.30.40.10">
    <property type="entry name" value="Urease, subunit C, domain 1"/>
    <property type="match status" value="1"/>
</dbReference>
<sequence>MTLILPDLLWHQGTLQKGFAVEWDGSGVTGLRLAEPDDRADACPHILMPACTDLQVNGSGGVMLNSDPSPEALAAIVTAQRARGTGWVLPTLITTTLDLMEQAADAVIAAWGMPGLLGLHFEGPYLSLARKGTHRAAFIRPFEPDMIPILARLREAGIPVMLTLAPECVPAQTIARLHDMGVVLSAGHTDATAEEARAGLAAGVSCFTHLYNAMPQMQSRAPGVIAAAIGSEAYAGIIADGHHVAWEMIALACRARPRPRRMFLVSDAMATIGGPDHFTLYGERIELRDGKLVNADGALAGAHVDMVTSLRHLIRDVGLDPEEAIAMASDTPHQAMGLPAPQIAPGRHRAECLALDADLRPIALPG</sequence>
<dbReference type="Proteomes" id="UP000678276">
    <property type="component" value="Unassembled WGS sequence"/>
</dbReference>
<gene>
    <name evidence="7" type="ORF">J6595_09520</name>
</gene>
<dbReference type="Gene3D" id="3.20.20.140">
    <property type="entry name" value="Metal-dependent hydrolases"/>
    <property type="match status" value="1"/>
</dbReference>
<dbReference type="InterPro" id="IPR032466">
    <property type="entry name" value="Metal_Hydrolase"/>
</dbReference>
<dbReference type="InterPro" id="IPR011059">
    <property type="entry name" value="Metal-dep_hydrolase_composite"/>
</dbReference>
<name>A0ABS4BGZ4_9HYPH</name>
<comment type="similarity">
    <text evidence="1 5">Belongs to the metallo-dependent hydrolases superfamily. NagA family.</text>
</comment>